<accession>A0A2Z3H3K4</accession>
<dbReference type="Gene3D" id="1.10.1740.10">
    <property type="match status" value="1"/>
</dbReference>
<dbReference type="GO" id="GO:0003677">
    <property type="term" value="F:DNA binding"/>
    <property type="evidence" value="ECO:0007669"/>
    <property type="project" value="UniProtKB-KW"/>
</dbReference>
<dbReference type="InterPro" id="IPR013325">
    <property type="entry name" value="RNA_pol_sigma_r2"/>
</dbReference>
<dbReference type="OrthoDB" id="290488at2"/>
<dbReference type="EMBL" id="CP025958">
    <property type="protein sequence ID" value="AWM38307.1"/>
    <property type="molecule type" value="Genomic_DNA"/>
</dbReference>
<dbReference type="AlphaFoldDB" id="A0A2Z3H3K4"/>
<evidence type="ECO:0000256" key="4">
    <source>
        <dbReference type="ARBA" id="ARBA00023125"/>
    </source>
</evidence>
<evidence type="ECO:0000256" key="5">
    <source>
        <dbReference type="ARBA" id="ARBA00023163"/>
    </source>
</evidence>
<dbReference type="Proteomes" id="UP000245802">
    <property type="component" value="Chromosome"/>
</dbReference>
<dbReference type="SUPFAM" id="SSF88946">
    <property type="entry name" value="Sigma2 domain of RNA polymerase sigma factors"/>
    <property type="match status" value="1"/>
</dbReference>
<feature type="domain" description="RNA polymerase sigma factor 70 region 4 type 2" evidence="7">
    <location>
        <begin position="131"/>
        <end position="182"/>
    </location>
</feature>
<dbReference type="PANTHER" id="PTHR43133:SF8">
    <property type="entry name" value="RNA POLYMERASE SIGMA FACTOR HI_1459-RELATED"/>
    <property type="match status" value="1"/>
</dbReference>
<dbReference type="InterPro" id="IPR014284">
    <property type="entry name" value="RNA_pol_sigma-70_dom"/>
</dbReference>
<name>A0A2Z3H3K4_9BACT</name>
<feature type="domain" description="RNA polymerase sigma-70 region 2" evidence="6">
    <location>
        <begin position="40"/>
        <end position="106"/>
    </location>
</feature>
<dbReference type="GO" id="GO:0016987">
    <property type="term" value="F:sigma factor activity"/>
    <property type="evidence" value="ECO:0007669"/>
    <property type="project" value="UniProtKB-KW"/>
</dbReference>
<dbReference type="Gene3D" id="1.10.10.10">
    <property type="entry name" value="Winged helix-like DNA-binding domain superfamily/Winged helix DNA-binding domain"/>
    <property type="match status" value="1"/>
</dbReference>
<evidence type="ECO:0000313" key="8">
    <source>
        <dbReference type="EMBL" id="AWM38307.1"/>
    </source>
</evidence>
<sequence length="531" mass="56974">MLRRFARVLAATAEVGDSVPDTELLRQFAQNRNAAAFELLMRRHADTVWTPCRRLLRSEADAEDAFQATFLILARKAGAIRGARIGGWLHRVAVHVALKLRARTARVPVLASGHLNTVPAPAEPDPEITGIVQEELARLPDRYRLPVVLCELEGRTHVEAAAALRCPVGTIAGRLSRARRLLRDRLIQRGVAPILVLSTSATPVGMVRAAVALVSGGAAVRPVVLTLTEGVLHAMSTAKWKMAAGAVACLLGLAGAGIAAFGSLPSTPAPPAPMPVPAAPPQKGEPASKVKTNAELAQDAKDRFAEFEQLLTVITELELLKHRREIYAAGRPGKEDATALTKKVADLERKIQELRPRLKYYTDDIGLNSPSRLPWAIKEIKEELEKLEKADRAKSLEPQAAPTNDLKLLNGEWKVVALEANGKKAPAAEIEGGRWVFSGAEVQFGDPGEKLGGRSSVKLDTTKSPKHIDLAGLEGAGKGITSPGIYKLEKGRLVICLGDPKSGEKGRPTTFATGALGEAALITLERVKDKK</sequence>
<organism evidence="8 9">
    <name type="scientific">Gemmata obscuriglobus</name>
    <dbReference type="NCBI Taxonomy" id="114"/>
    <lineage>
        <taxon>Bacteria</taxon>
        <taxon>Pseudomonadati</taxon>
        <taxon>Planctomycetota</taxon>
        <taxon>Planctomycetia</taxon>
        <taxon>Gemmatales</taxon>
        <taxon>Gemmataceae</taxon>
        <taxon>Gemmata</taxon>
    </lineage>
</organism>
<evidence type="ECO:0000256" key="2">
    <source>
        <dbReference type="ARBA" id="ARBA00023015"/>
    </source>
</evidence>
<evidence type="ECO:0000256" key="3">
    <source>
        <dbReference type="ARBA" id="ARBA00023082"/>
    </source>
</evidence>
<keyword evidence="3" id="KW-0731">Sigma factor</keyword>
<dbReference type="InterPro" id="IPR013324">
    <property type="entry name" value="RNA_pol_sigma_r3/r4-like"/>
</dbReference>
<evidence type="ECO:0000259" key="6">
    <source>
        <dbReference type="Pfam" id="PF04542"/>
    </source>
</evidence>
<keyword evidence="5" id="KW-0804">Transcription</keyword>
<dbReference type="SUPFAM" id="SSF88659">
    <property type="entry name" value="Sigma3 and sigma4 domains of RNA polymerase sigma factors"/>
    <property type="match status" value="1"/>
</dbReference>
<comment type="similarity">
    <text evidence="1">Belongs to the sigma-70 factor family. ECF subfamily.</text>
</comment>
<evidence type="ECO:0000256" key="1">
    <source>
        <dbReference type="ARBA" id="ARBA00010641"/>
    </source>
</evidence>
<keyword evidence="9" id="KW-1185">Reference proteome</keyword>
<dbReference type="InterPro" id="IPR007627">
    <property type="entry name" value="RNA_pol_sigma70_r2"/>
</dbReference>
<evidence type="ECO:0000313" key="9">
    <source>
        <dbReference type="Proteomes" id="UP000245802"/>
    </source>
</evidence>
<dbReference type="Pfam" id="PF04542">
    <property type="entry name" value="Sigma70_r2"/>
    <property type="match status" value="1"/>
</dbReference>
<dbReference type="Pfam" id="PF08281">
    <property type="entry name" value="Sigma70_r4_2"/>
    <property type="match status" value="1"/>
</dbReference>
<dbReference type="PANTHER" id="PTHR43133">
    <property type="entry name" value="RNA POLYMERASE ECF-TYPE SIGMA FACTO"/>
    <property type="match status" value="1"/>
</dbReference>
<dbReference type="GO" id="GO:0006352">
    <property type="term" value="P:DNA-templated transcription initiation"/>
    <property type="evidence" value="ECO:0007669"/>
    <property type="project" value="InterPro"/>
</dbReference>
<dbReference type="NCBIfam" id="TIGR03067">
    <property type="entry name" value="Planc_TIGR03067"/>
    <property type="match status" value="1"/>
</dbReference>
<proteinExistence type="inferred from homology"/>
<dbReference type="InterPro" id="IPR036388">
    <property type="entry name" value="WH-like_DNA-bd_sf"/>
</dbReference>
<reference evidence="8 9" key="1">
    <citation type="submission" date="2018-01" db="EMBL/GenBank/DDBJ databases">
        <title>G. obscuriglobus.</title>
        <authorList>
            <person name="Franke J."/>
            <person name="Blomberg W."/>
            <person name="Selmecki A."/>
        </authorList>
    </citation>
    <scope>NUCLEOTIDE SEQUENCE [LARGE SCALE GENOMIC DNA]</scope>
    <source>
        <strain evidence="8 9">DSM 5831</strain>
    </source>
</reference>
<dbReference type="InterPro" id="IPR017504">
    <property type="entry name" value="CHP03067_Planctomycetes"/>
</dbReference>
<keyword evidence="2" id="KW-0805">Transcription regulation</keyword>
<dbReference type="NCBIfam" id="TIGR02937">
    <property type="entry name" value="sigma70-ECF"/>
    <property type="match status" value="1"/>
</dbReference>
<evidence type="ECO:0000259" key="7">
    <source>
        <dbReference type="Pfam" id="PF08281"/>
    </source>
</evidence>
<protein>
    <submittedName>
        <fullName evidence="8">TIGR03067 domain-containing protein</fullName>
    </submittedName>
</protein>
<gene>
    <name evidence="8" type="ORF">C1280_15810</name>
</gene>
<keyword evidence="4" id="KW-0238">DNA-binding</keyword>
<dbReference type="InterPro" id="IPR039425">
    <property type="entry name" value="RNA_pol_sigma-70-like"/>
</dbReference>
<dbReference type="InterPro" id="IPR013249">
    <property type="entry name" value="RNA_pol_sigma70_r4_t2"/>
</dbReference>
<dbReference type="KEGG" id="gog:C1280_15810"/>